<proteinExistence type="predicted"/>
<dbReference type="InterPro" id="IPR029058">
    <property type="entry name" value="AB_hydrolase_fold"/>
</dbReference>
<dbReference type="PANTHER" id="PTHR43194">
    <property type="entry name" value="HYDROLASE ALPHA/BETA FOLD FAMILY"/>
    <property type="match status" value="1"/>
</dbReference>
<gene>
    <name evidence="2" type="ORF">C8035_v008655</name>
</gene>
<keyword evidence="1" id="KW-0732">Signal</keyword>
<evidence type="ECO:0000313" key="2">
    <source>
        <dbReference type="EMBL" id="TDZ27870.1"/>
    </source>
</evidence>
<dbReference type="InterPro" id="IPR050228">
    <property type="entry name" value="Carboxylesterase_BioH"/>
</dbReference>
<accession>A0A4R8PUQ9</accession>
<dbReference type="CDD" id="cd12809">
    <property type="entry name" value="Esterase_713_like-2"/>
    <property type="match status" value="1"/>
</dbReference>
<dbReference type="SUPFAM" id="SSF53474">
    <property type="entry name" value="alpha/beta-Hydrolases"/>
    <property type="match status" value="1"/>
</dbReference>
<dbReference type="Proteomes" id="UP000295083">
    <property type="component" value="Unassembled WGS sequence"/>
</dbReference>
<organism evidence="2 3">
    <name type="scientific">Colletotrichum spinosum</name>
    <dbReference type="NCBI Taxonomy" id="1347390"/>
    <lineage>
        <taxon>Eukaryota</taxon>
        <taxon>Fungi</taxon>
        <taxon>Dikarya</taxon>
        <taxon>Ascomycota</taxon>
        <taxon>Pezizomycotina</taxon>
        <taxon>Sordariomycetes</taxon>
        <taxon>Hypocreomycetidae</taxon>
        <taxon>Glomerellales</taxon>
        <taxon>Glomerellaceae</taxon>
        <taxon>Colletotrichum</taxon>
        <taxon>Colletotrichum orbiculare species complex</taxon>
    </lineage>
</organism>
<dbReference type="Gene3D" id="3.40.50.1820">
    <property type="entry name" value="alpha/beta hydrolase"/>
    <property type="match status" value="1"/>
</dbReference>
<keyword evidence="3" id="KW-1185">Reference proteome</keyword>
<reference evidence="2 3" key="1">
    <citation type="submission" date="2018-11" db="EMBL/GenBank/DDBJ databases">
        <title>Genome sequence and assembly of Colletotrichum spinosum.</title>
        <authorList>
            <person name="Gan P."/>
            <person name="Shirasu K."/>
        </authorList>
    </citation>
    <scope>NUCLEOTIDE SEQUENCE [LARGE SCALE GENOMIC DNA]</scope>
    <source>
        <strain evidence="2 3">CBS 515.97</strain>
    </source>
</reference>
<evidence type="ECO:0000313" key="3">
    <source>
        <dbReference type="Proteomes" id="UP000295083"/>
    </source>
</evidence>
<dbReference type="AlphaFoldDB" id="A0A4R8PUQ9"/>
<sequence>MVRLPAVLSALVLNAIGNAASASAHGGDAHVDCTGVNAVGSGCGARETLHSREFFYVGGQSAPDPSGNITTGQIYVEKLTPIVRLRPTPLVFLHGGGVSATTWLNTPDNRPGWASYFLSKGYQLYLVDANGIGRSAANDPENFSMNVGMSDEFVEMGFTAVKAYNTYPQSRLHTQWPGTGMAGDAVFDQFQQSFIPYTSSYASQELAIRAAGCELLSLIDARSYLVSHSLGSKFALVISNDCPQHLAGSINLEPSTIPFWAYGYGLGGSPANPWGLTNTRVDYEPAVADAAELQSQIESVGAETLAKRNCYRQREPARQLPNISSVPYVALTGEASVHITYDHCIIDYLKQVGGRPEWIRLSDKGIRGNGHFGHVEKNNLDIAAVVHDWIKQKQGWWF</sequence>
<evidence type="ECO:0000256" key="1">
    <source>
        <dbReference type="SAM" id="SignalP"/>
    </source>
</evidence>
<feature type="chain" id="PRO_5020887744" evidence="1">
    <location>
        <begin position="23"/>
        <end position="398"/>
    </location>
</feature>
<dbReference type="PANTHER" id="PTHR43194:SF4">
    <property type="entry name" value="AB HYDROLASE-1 DOMAIN-CONTAINING PROTEIN"/>
    <property type="match status" value="1"/>
</dbReference>
<feature type="signal peptide" evidence="1">
    <location>
        <begin position="1"/>
        <end position="22"/>
    </location>
</feature>
<protein>
    <submittedName>
        <fullName evidence="2">Putative secreted lipase</fullName>
    </submittedName>
</protein>
<name>A0A4R8PUQ9_9PEZI</name>
<dbReference type="EMBL" id="QAPG01001767">
    <property type="protein sequence ID" value="TDZ27870.1"/>
    <property type="molecule type" value="Genomic_DNA"/>
</dbReference>
<comment type="caution">
    <text evidence="2">The sequence shown here is derived from an EMBL/GenBank/DDBJ whole genome shotgun (WGS) entry which is preliminary data.</text>
</comment>